<evidence type="ECO:0000256" key="1">
    <source>
        <dbReference type="SAM" id="MobiDB-lite"/>
    </source>
</evidence>
<dbReference type="HOGENOM" id="CLU_012590_2_0_1"/>
<organism evidence="2 3">
    <name type="scientific">Hypocrea virens (strain Gv29-8 / FGSC 10586)</name>
    <name type="common">Gliocladium virens</name>
    <name type="synonym">Trichoderma virens</name>
    <dbReference type="NCBI Taxonomy" id="413071"/>
    <lineage>
        <taxon>Eukaryota</taxon>
        <taxon>Fungi</taxon>
        <taxon>Dikarya</taxon>
        <taxon>Ascomycota</taxon>
        <taxon>Pezizomycotina</taxon>
        <taxon>Sordariomycetes</taxon>
        <taxon>Hypocreomycetidae</taxon>
        <taxon>Hypocreales</taxon>
        <taxon>Hypocreaceae</taxon>
        <taxon>Trichoderma</taxon>
    </lineage>
</organism>
<dbReference type="CDD" id="cd12148">
    <property type="entry name" value="fungal_TF_MHR"/>
    <property type="match status" value="1"/>
</dbReference>
<feature type="region of interest" description="Disordered" evidence="1">
    <location>
        <begin position="1"/>
        <end position="29"/>
    </location>
</feature>
<dbReference type="InParanoid" id="G9MY71"/>
<dbReference type="RefSeq" id="XP_013954690.1">
    <property type="nucleotide sequence ID" value="XM_014099215.1"/>
</dbReference>
<dbReference type="eggNOG" id="ENOG502SIZT">
    <property type="taxonomic scope" value="Eukaryota"/>
</dbReference>
<proteinExistence type="predicted"/>
<dbReference type="AlphaFoldDB" id="G9MY71"/>
<evidence type="ECO:0008006" key="4">
    <source>
        <dbReference type="Google" id="ProtNLM"/>
    </source>
</evidence>
<accession>G9MY71</accession>
<name>G9MY71_HYPVG</name>
<dbReference type="OMA" id="TESHICH"/>
<reference evidence="2 3" key="1">
    <citation type="journal article" date="2011" name="Genome Biol.">
        <title>Comparative genome sequence analysis underscores mycoparasitism as the ancestral life style of Trichoderma.</title>
        <authorList>
            <person name="Kubicek C.P."/>
            <person name="Herrera-Estrella A."/>
            <person name="Seidl-Seiboth V."/>
            <person name="Martinez D.A."/>
            <person name="Druzhinina I.S."/>
            <person name="Thon M."/>
            <person name="Zeilinger S."/>
            <person name="Casas-Flores S."/>
            <person name="Horwitz B.A."/>
            <person name="Mukherjee P.K."/>
            <person name="Mukherjee M."/>
            <person name="Kredics L."/>
            <person name="Alcaraz L.D."/>
            <person name="Aerts A."/>
            <person name="Antal Z."/>
            <person name="Atanasova L."/>
            <person name="Cervantes-Badillo M.G."/>
            <person name="Challacombe J."/>
            <person name="Chertkov O."/>
            <person name="McCluskey K."/>
            <person name="Coulpier F."/>
            <person name="Deshpande N."/>
            <person name="von Doehren H."/>
            <person name="Ebbole D.J."/>
            <person name="Esquivel-Naranjo E.U."/>
            <person name="Fekete E."/>
            <person name="Flipphi M."/>
            <person name="Glaser F."/>
            <person name="Gomez-Rodriguez E.Y."/>
            <person name="Gruber S."/>
            <person name="Han C."/>
            <person name="Henrissat B."/>
            <person name="Hermosa R."/>
            <person name="Hernandez-Onate M."/>
            <person name="Karaffa L."/>
            <person name="Kosti I."/>
            <person name="Le Crom S."/>
            <person name="Lindquist E."/>
            <person name="Lucas S."/>
            <person name="Luebeck M."/>
            <person name="Luebeck P.S."/>
            <person name="Margeot A."/>
            <person name="Metz B."/>
            <person name="Misra M."/>
            <person name="Nevalainen H."/>
            <person name="Omann M."/>
            <person name="Packer N."/>
            <person name="Perrone G."/>
            <person name="Uresti-Rivera E.E."/>
            <person name="Salamov A."/>
            <person name="Schmoll M."/>
            <person name="Seiboth B."/>
            <person name="Shapiro H."/>
            <person name="Sukno S."/>
            <person name="Tamayo-Ramos J.A."/>
            <person name="Tisch D."/>
            <person name="Wiest A."/>
            <person name="Wilkinson H.H."/>
            <person name="Zhang M."/>
            <person name="Coutinho P.M."/>
            <person name="Kenerley C.M."/>
            <person name="Monte E."/>
            <person name="Baker S.E."/>
            <person name="Grigoriev I.V."/>
        </authorList>
    </citation>
    <scope>NUCLEOTIDE SEQUENCE [LARGE SCALE GENOMIC DNA]</scope>
    <source>
        <strain evidence="3">Gv29-8 / FGSC 10586</strain>
    </source>
</reference>
<dbReference type="GeneID" id="25790521"/>
<dbReference type="GO" id="GO:0000981">
    <property type="term" value="F:DNA-binding transcription factor activity, RNA polymerase II-specific"/>
    <property type="evidence" value="ECO:0007669"/>
    <property type="project" value="TreeGrafter"/>
</dbReference>
<dbReference type="Proteomes" id="UP000007115">
    <property type="component" value="Unassembled WGS sequence"/>
</dbReference>
<comment type="caution">
    <text evidence="2">The sequence shown here is derived from an EMBL/GenBank/DDBJ whole genome shotgun (WGS) entry which is preliminary data.</text>
</comment>
<dbReference type="GO" id="GO:0005634">
    <property type="term" value="C:nucleus"/>
    <property type="evidence" value="ECO:0007669"/>
    <property type="project" value="TreeGrafter"/>
</dbReference>
<dbReference type="EMBL" id="ABDF02000079">
    <property type="protein sequence ID" value="EHK20493.1"/>
    <property type="molecule type" value="Genomic_DNA"/>
</dbReference>
<dbReference type="VEuPathDB" id="FungiDB:TRIVIDRAFT_209622"/>
<dbReference type="OrthoDB" id="5818554at2759"/>
<feature type="compositionally biased region" description="Polar residues" evidence="1">
    <location>
        <begin position="87"/>
        <end position="99"/>
    </location>
</feature>
<gene>
    <name evidence="2" type="ORF">TRIVIDRAFT_209622</name>
</gene>
<evidence type="ECO:0000313" key="2">
    <source>
        <dbReference type="EMBL" id="EHK20493.1"/>
    </source>
</evidence>
<evidence type="ECO:0000313" key="3">
    <source>
        <dbReference type="Proteomes" id="UP000007115"/>
    </source>
</evidence>
<dbReference type="PANTHER" id="PTHR31644:SF1">
    <property type="entry name" value="ZN(II)2CYS6 TRANSCRIPTION FACTOR (EUROFUNG)"/>
    <property type="match status" value="1"/>
</dbReference>
<feature type="region of interest" description="Disordered" evidence="1">
    <location>
        <begin position="71"/>
        <end position="101"/>
    </location>
</feature>
<keyword evidence="3" id="KW-1185">Reference proteome</keyword>
<protein>
    <recommendedName>
        <fullName evidence="4">Transcription factor domain-containing protein</fullName>
    </recommendedName>
</protein>
<sequence>MTMPNASAATATQDGEEESDLTAHASDAAAGRQNAICRLSGGIGEPRKIPCVSCFESDSECVLAESRRGGNFRRYEPSKKPTKSRKASQPTSDAPTRTTRSIEKELDRNFDVLNEEIIDEQLASELRNPSDALHILAQSEKSKEMISSVLPSEEGRDVLLRGPSNAVFVDEYELVQRGLVHHSNISELLHLDSTNHSLIHRYCWDYTQKLLLEVLLGHPWILRSRTVESLLLLSEWLPHIELTQSASNENKSMFIEDRTSWSLVGLAVRQAYLMRLDQGAFPNVVAQETKEQAEHKRLIWTYRQISVRLGQSFWSRGPSLSTRFTAKDFPSLQPTSNGGQEDYASAHQAIMELTQLMHNAQAILYSSPKRTLAMVHDGDYSRYLDDFQRAAMNWHATWSDLTVSLKVKCSLSLAYEYLCLYVNAFSFQAVLTRMSAHNTSIKSSSRPFAKGIMNSPDGRYVWDAITAATNTLKLMTDFNPRQELCYLPYRYYLYGVYAAVFLHRADRAGAFQPSRRRQETAALVLNFISVLDGAASDKFHISHRYSQLLRNLWQMGERNIDKVRDARATSTSTIQTRTTQRLRNSDPLHATRTPLDHSPECHGIGNFDGTDLLIDQVATLSQDLSDIPPMEDYPFGPFINIPDFELGDFGNPISDMQLPSLNWGASLIGMDTIGQ</sequence>
<dbReference type="PANTHER" id="PTHR31644">
    <property type="entry name" value="TRANSCRIPTIONAL ACTIVATOR ARO80-RELATED"/>
    <property type="match status" value="1"/>
</dbReference>
<feature type="compositionally biased region" description="Polar residues" evidence="1">
    <location>
        <begin position="1"/>
        <end position="13"/>
    </location>
</feature>
<dbReference type="STRING" id="413071.G9MY71"/>
<dbReference type="InterPro" id="IPR052780">
    <property type="entry name" value="AAA_Catabolism_Regulators"/>
</dbReference>